<dbReference type="Pfam" id="PF00753">
    <property type="entry name" value="Lactamase_B"/>
    <property type="match status" value="1"/>
</dbReference>
<accession>A0ABX3C7E5</accession>
<feature type="signal peptide" evidence="5">
    <location>
        <begin position="1"/>
        <end position="33"/>
    </location>
</feature>
<reference evidence="7 8" key="1">
    <citation type="submission" date="2016-09" db="EMBL/GenBank/DDBJ databases">
        <title>Chromobacterium muskegensis sp. nov., an insecticidal bacterium isolated from Sphagnum bogs.</title>
        <authorList>
            <person name="Sparks M.E."/>
            <person name="Blackburn M.B."/>
            <person name="Gundersen-Rindal D.E."/>
            <person name="Mitchell A."/>
            <person name="Farrar R."/>
            <person name="Kuhar D."/>
        </authorList>
    </citation>
    <scope>NUCLEOTIDE SEQUENCE [LARGE SCALE GENOMIC DNA]</scope>
    <source>
        <strain evidence="7 8">14B-1</strain>
    </source>
</reference>
<evidence type="ECO:0000256" key="3">
    <source>
        <dbReference type="ARBA" id="ARBA00022801"/>
    </source>
</evidence>
<evidence type="ECO:0000313" key="8">
    <source>
        <dbReference type="Proteomes" id="UP000180280"/>
    </source>
</evidence>
<evidence type="ECO:0000256" key="4">
    <source>
        <dbReference type="ARBA" id="ARBA00022833"/>
    </source>
</evidence>
<evidence type="ECO:0000256" key="2">
    <source>
        <dbReference type="ARBA" id="ARBA00022723"/>
    </source>
</evidence>
<dbReference type="InterPro" id="IPR036866">
    <property type="entry name" value="RibonucZ/Hydroxyglut_hydro"/>
</dbReference>
<name>A0ABX3C7E5_9NEIS</name>
<keyword evidence="5" id="KW-0732">Signal</keyword>
<evidence type="ECO:0000313" key="7">
    <source>
        <dbReference type="EMBL" id="OHX16305.1"/>
    </source>
</evidence>
<dbReference type="RefSeq" id="WP_071114840.1">
    <property type="nucleotide sequence ID" value="NZ_MKCT01000083.1"/>
</dbReference>
<evidence type="ECO:0000256" key="5">
    <source>
        <dbReference type="SAM" id="SignalP"/>
    </source>
</evidence>
<keyword evidence="4" id="KW-0862">Zinc</keyword>
<dbReference type="SUPFAM" id="SSF56281">
    <property type="entry name" value="Metallo-hydrolase/oxidoreductase"/>
    <property type="match status" value="1"/>
</dbReference>
<keyword evidence="3" id="KW-0378">Hydrolase</keyword>
<feature type="domain" description="Metallo-beta-lactamase" evidence="6">
    <location>
        <begin position="96"/>
        <end position="308"/>
    </location>
</feature>
<dbReference type="InterPro" id="IPR051013">
    <property type="entry name" value="MBL_superfamily_lactonases"/>
</dbReference>
<organism evidence="7 8">
    <name type="scientific">Chromobacterium sphagni</name>
    <dbReference type="NCBI Taxonomy" id="1903179"/>
    <lineage>
        <taxon>Bacteria</taxon>
        <taxon>Pseudomonadati</taxon>
        <taxon>Pseudomonadota</taxon>
        <taxon>Betaproteobacteria</taxon>
        <taxon>Neisseriales</taxon>
        <taxon>Chromobacteriaceae</taxon>
        <taxon>Chromobacterium</taxon>
    </lineage>
</organism>
<protein>
    <submittedName>
        <fullName evidence="7">MBL fold metallo-hydrolase</fullName>
    </submittedName>
</protein>
<keyword evidence="8" id="KW-1185">Reference proteome</keyword>
<sequence length="337" mass="36275">MKLSRKMQTLAASLALALATATTTLLPAFPSYAAAPQVRVQAPGYYRMMLGQFEVTAVSDGTVKVALDKLLSGEEPQQIRRLLENGFQKPDQAETSINTFLINTGGKLLLVDSGAGQLFGANVAGRLQQNLRAAGYRPEDIDAVLLTHVHLDHSGGLSAAGKRMFPNADIYLSRNEADFWLNPANKAKVDGPRASGFDQRQGFDQAQASLAPYLAAGKVKTFEPGVELFPGIRAIATPGHTPGHVFYEASSDGARMQFWGDAVHAQQAQFAHPEIAIDFDVDSASAIEQRRKAFADAAAHGYWVAAAHIAFPGIGHVRSDADAFAWEPANYSLERLN</sequence>
<dbReference type="PANTHER" id="PTHR42978">
    <property type="entry name" value="QUORUM-QUENCHING LACTONASE YTNP-RELATED-RELATED"/>
    <property type="match status" value="1"/>
</dbReference>
<dbReference type="Proteomes" id="UP000180280">
    <property type="component" value="Unassembled WGS sequence"/>
</dbReference>
<dbReference type="SMART" id="SM00849">
    <property type="entry name" value="Lactamase_B"/>
    <property type="match status" value="1"/>
</dbReference>
<dbReference type="InterPro" id="IPR001279">
    <property type="entry name" value="Metallo-B-lactamas"/>
</dbReference>
<dbReference type="PANTHER" id="PTHR42978:SF6">
    <property type="entry name" value="QUORUM-QUENCHING LACTONASE YTNP-RELATED"/>
    <property type="match status" value="1"/>
</dbReference>
<evidence type="ECO:0000259" key="6">
    <source>
        <dbReference type="SMART" id="SM00849"/>
    </source>
</evidence>
<evidence type="ECO:0000256" key="1">
    <source>
        <dbReference type="ARBA" id="ARBA00007749"/>
    </source>
</evidence>
<gene>
    <name evidence="7" type="ORF">BI344_12865</name>
</gene>
<dbReference type="EMBL" id="MKCT01000083">
    <property type="protein sequence ID" value="OHX16305.1"/>
    <property type="molecule type" value="Genomic_DNA"/>
</dbReference>
<dbReference type="CDD" id="cd07720">
    <property type="entry name" value="OPHC2-like_MBL-fold"/>
    <property type="match status" value="1"/>
</dbReference>
<feature type="chain" id="PRO_5045775754" evidence="5">
    <location>
        <begin position="34"/>
        <end position="337"/>
    </location>
</feature>
<comment type="caution">
    <text evidence="7">The sequence shown here is derived from an EMBL/GenBank/DDBJ whole genome shotgun (WGS) entry which is preliminary data.</text>
</comment>
<proteinExistence type="inferred from homology"/>
<dbReference type="Gene3D" id="3.60.15.10">
    <property type="entry name" value="Ribonuclease Z/Hydroxyacylglutathione hydrolase-like"/>
    <property type="match status" value="1"/>
</dbReference>
<keyword evidence="2" id="KW-0479">Metal-binding</keyword>
<comment type="similarity">
    <text evidence="1">Belongs to the metallo-beta-lactamase superfamily.</text>
</comment>